<organism evidence="1 2">
    <name type="scientific">Caerostris extrusa</name>
    <name type="common">Bark spider</name>
    <name type="synonym">Caerostris bankana</name>
    <dbReference type="NCBI Taxonomy" id="172846"/>
    <lineage>
        <taxon>Eukaryota</taxon>
        <taxon>Metazoa</taxon>
        <taxon>Ecdysozoa</taxon>
        <taxon>Arthropoda</taxon>
        <taxon>Chelicerata</taxon>
        <taxon>Arachnida</taxon>
        <taxon>Araneae</taxon>
        <taxon>Araneomorphae</taxon>
        <taxon>Entelegynae</taxon>
        <taxon>Araneoidea</taxon>
        <taxon>Araneidae</taxon>
        <taxon>Caerostris</taxon>
    </lineage>
</organism>
<evidence type="ECO:0000313" key="2">
    <source>
        <dbReference type="Proteomes" id="UP001054945"/>
    </source>
</evidence>
<reference evidence="1 2" key="1">
    <citation type="submission" date="2021-06" db="EMBL/GenBank/DDBJ databases">
        <title>Caerostris extrusa draft genome.</title>
        <authorList>
            <person name="Kono N."/>
            <person name="Arakawa K."/>
        </authorList>
    </citation>
    <scope>NUCLEOTIDE SEQUENCE [LARGE SCALE GENOMIC DNA]</scope>
</reference>
<protein>
    <submittedName>
        <fullName evidence="1">Uncharacterized protein</fullName>
    </submittedName>
</protein>
<keyword evidence="2" id="KW-1185">Reference proteome</keyword>
<dbReference type="Proteomes" id="UP001054945">
    <property type="component" value="Unassembled WGS sequence"/>
</dbReference>
<gene>
    <name evidence="1" type="ORF">CEXT_123121</name>
</gene>
<name>A0AAV4QLD1_CAEEX</name>
<comment type="caution">
    <text evidence="1">The sequence shown here is derived from an EMBL/GenBank/DDBJ whole genome shotgun (WGS) entry which is preliminary data.</text>
</comment>
<evidence type="ECO:0000313" key="1">
    <source>
        <dbReference type="EMBL" id="GIY08238.1"/>
    </source>
</evidence>
<accession>A0AAV4QLD1</accession>
<proteinExistence type="predicted"/>
<sequence>MFKDVFCLGTRDGRVLITRRIHEKLFGGRLMKGELSDVDIASQLRALCFGGDFQGQQTLTSCYSDHHECGAKHQKDDFHSNKSRGLFRHVNKATY</sequence>
<dbReference type="AlphaFoldDB" id="A0AAV4QLD1"/>
<dbReference type="EMBL" id="BPLR01006218">
    <property type="protein sequence ID" value="GIY08238.1"/>
    <property type="molecule type" value="Genomic_DNA"/>
</dbReference>